<dbReference type="Pfam" id="PF06470">
    <property type="entry name" value="SMC_hinge"/>
    <property type="match status" value="1"/>
</dbReference>
<protein>
    <recommendedName>
        <fullName evidence="3">SMC hinge domain-containing protein</fullName>
    </recommendedName>
</protein>
<dbReference type="STRING" id="993615.L2GK65"/>
<dbReference type="GO" id="GO:0005524">
    <property type="term" value="F:ATP binding"/>
    <property type="evidence" value="ECO:0007669"/>
    <property type="project" value="InterPro"/>
</dbReference>
<feature type="domain" description="SMC hinge" evidence="3">
    <location>
        <begin position="426"/>
        <end position="534"/>
    </location>
</feature>
<dbReference type="Gene3D" id="3.40.50.300">
    <property type="entry name" value="P-loop containing nucleotide triphosphate hydrolases"/>
    <property type="match status" value="2"/>
</dbReference>
<dbReference type="InterPro" id="IPR003395">
    <property type="entry name" value="RecF/RecN/SMC_N"/>
</dbReference>
<dbReference type="SMART" id="SM00968">
    <property type="entry name" value="SMC_hinge"/>
    <property type="match status" value="1"/>
</dbReference>
<dbReference type="PANTHER" id="PTHR43977">
    <property type="entry name" value="STRUCTURAL MAINTENANCE OF CHROMOSOMES PROTEIN 3"/>
    <property type="match status" value="1"/>
</dbReference>
<dbReference type="InParanoid" id="L2GK65"/>
<organism evidence="4 5">
    <name type="scientific">Vittaforma corneae (strain ATCC 50505)</name>
    <name type="common">Microsporidian parasite</name>
    <name type="synonym">Nosema corneum</name>
    <dbReference type="NCBI Taxonomy" id="993615"/>
    <lineage>
        <taxon>Eukaryota</taxon>
        <taxon>Fungi</taxon>
        <taxon>Fungi incertae sedis</taxon>
        <taxon>Microsporidia</taxon>
        <taxon>Nosematidae</taxon>
        <taxon>Vittaforma</taxon>
    </lineage>
</organism>
<dbReference type="GO" id="GO:0051276">
    <property type="term" value="P:chromosome organization"/>
    <property type="evidence" value="ECO:0007669"/>
    <property type="project" value="InterPro"/>
</dbReference>
<feature type="coiled-coil region" evidence="2">
    <location>
        <begin position="562"/>
        <end position="596"/>
    </location>
</feature>
<feature type="coiled-coil region" evidence="2">
    <location>
        <begin position="652"/>
        <end position="696"/>
    </location>
</feature>
<feature type="coiled-coil region" evidence="2">
    <location>
        <begin position="298"/>
        <end position="366"/>
    </location>
</feature>
<dbReference type="FunCoup" id="L2GK65">
    <property type="interactions" value="266"/>
</dbReference>
<keyword evidence="1 2" id="KW-0175">Coiled coil</keyword>
<dbReference type="HOGENOM" id="CLU_317608_0_0_1"/>
<dbReference type="VEuPathDB" id="MicrosporidiaDB:VICG_01646"/>
<dbReference type="Gene3D" id="1.20.1060.20">
    <property type="match status" value="1"/>
</dbReference>
<dbReference type="EMBL" id="JH370146">
    <property type="protein sequence ID" value="ELA41273.1"/>
    <property type="molecule type" value="Genomic_DNA"/>
</dbReference>
<evidence type="ECO:0000256" key="2">
    <source>
        <dbReference type="SAM" id="Coils"/>
    </source>
</evidence>
<keyword evidence="5" id="KW-1185">Reference proteome</keyword>
<evidence type="ECO:0000313" key="5">
    <source>
        <dbReference type="Proteomes" id="UP000011082"/>
    </source>
</evidence>
<sequence>MFIKRIEVENFKSFFARQSIQVGRKNIFIGKNGSGKSNLLTALSALFLYGEERRPQHNNNEEPSSVEVEVDNSDRRFLLPSTFVLKAIFKDGPEFIINDKPISKEELRGLLENAGFTHECFVMQGKVNDIALMNSKERFKLISRIAGVEKYEDSKALAISLLNEESEEKIEALIEKIELKMKISEEYKRKAEEYDKLCKSKAEAEFELLNYELKELNDEIGSIEIGQTVRAAEQDEGMLEFEIRACKEEMDKLALKINETEEFLEKFDRMIVNQIKEKLAKDGPNNINPYDHKVSVLSKAQLETVQKLEEEEKKEKEKYIELKALRFLDALPVKVSSDAARIDEEIRILEEQLRIKREEIRNFKSDFQSKENYKSLISQRKQLWIKDKQIKEELKSIGESEKSCENKILYLGKLSINIYEMLKNSAGVVGTVFSLFDIPDNLLDAFEAVTRNSLFWIVVEDDEVATKLVDNVEGRVTFVALNRVSTRTRSRIRIESVHSLSDSIECDQKYKNLLEMICRDYYVSSNATSALEISEKYNINVVTLEGDIFSKNGTITGGYENSNQILKELKNCKRRMRELKEELRKTTGEISAINEKVKYSELGNEDDSRVLDNLHAVERYLSLKIELLRSKRIVVPEIPELEMEHLQAQERIPKIRLELESIESQMARASEKKMKIDEAIQKVKLIESSAVELENLKSKEKSLIDSLYLKKANENIEESSKLQRKHLLIDRRTHLMRKIGVSDFKSIFIKHSKDELISSLKEINKKLKVYSGFSKREILDDQRSELRQRLEELRISKSKILEFISTLDRKKEDTFNLSFSMISDNYSFFFRKFTGKSSNLHLRNEGIDITVDGRTCDLPSMSGGQKTVIALSIIFAIQKNDPSPFYVFDEIDANLDMEHCLRLSEIIRESSSQYFISTFKAEMIEACDRYYGVISRDKQSYVDEISKELACETIRPAQ</sequence>
<dbReference type="Proteomes" id="UP000011082">
    <property type="component" value="Unassembled WGS sequence"/>
</dbReference>
<evidence type="ECO:0000256" key="1">
    <source>
        <dbReference type="ARBA" id="ARBA00023054"/>
    </source>
</evidence>
<dbReference type="RefSeq" id="XP_007605091.1">
    <property type="nucleotide sequence ID" value="XM_007605029.1"/>
</dbReference>
<name>L2GK65_VITCO</name>
<dbReference type="GeneID" id="19882356"/>
<accession>L2GK65</accession>
<dbReference type="Pfam" id="PF02463">
    <property type="entry name" value="SMC_N"/>
    <property type="match status" value="1"/>
</dbReference>
<dbReference type="GO" id="GO:0005694">
    <property type="term" value="C:chromosome"/>
    <property type="evidence" value="ECO:0007669"/>
    <property type="project" value="InterPro"/>
</dbReference>
<dbReference type="SUPFAM" id="SSF52540">
    <property type="entry name" value="P-loop containing nucleoside triphosphate hydrolases"/>
    <property type="match status" value="1"/>
</dbReference>
<dbReference type="OMA" id="KQVFLHE"/>
<gene>
    <name evidence="4" type="ORF">VICG_01646</name>
</gene>
<dbReference type="AlphaFoldDB" id="L2GK65"/>
<reference evidence="5" key="1">
    <citation type="submission" date="2011-05" db="EMBL/GenBank/DDBJ databases">
        <title>The genome sequence of Vittaforma corneae strain ATCC 50505.</title>
        <authorList>
            <consortium name="The Broad Institute Genome Sequencing Platform"/>
            <person name="Cuomo C."/>
            <person name="Didier E."/>
            <person name="Bowers L."/>
            <person name="Young S.K."/>
            <person name="Zeng Q."/>
            <person name="Gargeya S."/>
            <person name="Fitzgerald M."/>
            <person name="Haas B."/>
            <person name="Abouelleil A."/>
            <person name="Alvarado L."/>
            <person name="Arachchi H.M."/>
            <person name="Berlin A."/>
            <person name="Chapman S.B."/>
            <person name="Gearin G."/>
            <person name="Goldberg J."/>
            <person name="Griggs A."/>
            <person name="Gujja S."/>
            <person name="Hansen M."/>
            <person name="Heiman D."/>
            <person name="Howarth C."/>
            <person name="Larimer J."/>
            <person name="Lui A."/>
            <person name="MacDonald P.J.P."/>
            <person name="McCowen C."/>
            <person name="Montmayeur A."/>
            <person name="Murphy C."/>
            <person name="Neiman D."/>
            <person name="Pearson M."/>
            <person name="Priest M."/>
            <person name="Roberts A."/>
            <person name="Saif S."/>
            <person name="Shea T."/>
            <person name="Sisk P."/>
            <person name="Stolte C."/>
            <person name="Sykes S."/>
            <person name="Wortman J."/>
            <person name="Nusbaum C."/>
            <person name="Birren B."/>
        </authorList>
    </citation>
    <scope>NUCLEOTIDE SEQUENCE [LARGE SCALE GENOMIC DNA]</scope>
    <source>
        <strain evidence="5">ATCC 50505</strain>
    </source>
</reference>
<dbReference type="GO" id="GO:0007059">
    <property type="term" value="P:chromosome segregation"/>
    <property type="evidence" value="ECO:0007669"/>
    <property type="project" value="UniProtKB-ARBA"/>
</dbReference>
<feature type="coiled-coil region" evidence="2">
    <location>
        <begin position="163"/>
        <end position="219"/>
    </location>
</feature>
<dbReference type="OrthoDB" id="5575062at2759"/>
<dbReference type="SUPFAM" id="SSF75553">
    <property type="entry name" value="Smc hinge domain"/>
    <property type="match status" value="1"/>
</dbReference>
<dbReference type="InterPro" id="IPR036277">
    <property type="entry name" value="SMC_hinge_sf"/>
</dbReference>
<evidence type="ECO:0000259" key="3">
    <source>
        <dbReference type="SMART" id="SM00968"/>
    </source>
</evidence>
<proteinExistence type="predicted"/>
<dbReference type="Gene3D" id="3.30.70.1620">
    <property type="match status" value="1"/>
</dbReference>
<dbReference type="InterPro" id="IPR010935">
    <property type="entry name" value="SMC_hinge"/>
</dbReference>
<evidence type="ECO:0000313" key="4">
    <source>
        <dbReference type="EMBL" id="ELA41273.1"/>
    </source>
</evidence>
<dbReference type="InterPro" id="IPR027417">
    <property type="entry name" value="P-loop_NTPase"/>
</dbReference>